<dbReference type="InterPro" id="IPR006073">
    <property type="entry name" value="GTP-bd"/>
</dbReference>
<dbReference type="Gramene" id="PRQ26117">
    <property type="protein sequence ID" value="PRQ26117"/>
    <property type="gene ID" value="RchiOBHm_Chr6g0291071"/>
</dbReference>
<dbReference type="GO" id="GO:0010027">
    <property type="term" value="P:thylakoid membrane organization"/>
    <property type="evidence" value="ECO:0007669"/>
    <property type="project" value="TreeGrafter"/>
</dbReference>
<keyword evidence="3" id="KW-0378">Hydrolase</keyword>
<feature type="region of interest" description="Disordered" evidence="1">
    <location>
        <begin position="18"/>
        <end position="71"/>
    </location>
</feature>
<dbReference type="Gene3D" id="3.20.20.70">
    <property type="entry name" value="Aldolase class I"/>
    <property type="match status" value="1"/>
</dbReference>
<dbReference type="EMBL" id="PDCK01000044">
    <property type="protein sequence ID" value="PRQ26117.1"/>
    <property type="molecule type" value="Genomic_DNA"/>
</dbReference>
<dbReference type="OMA" id="HFWEDVQ"/>
<proteinExistence type="predicted"/>
<dbReference type="GO" id="GO:0005525">
    <property type="term" value="F:GTP binding"/>
    <property type="evidence" value="ECO:0007669"/>
    <property type="project" value="InterPro"/>
</dbReference>
<dbReference type="InterPro" id="IPR027417">
    <property type="entry name" value="P-loop_NTPase"/>
</dbReference>
<sequence length="921" mass="102614">MVPLISFHTSTTHPLLLTPTSTPFLPRRPKSHLPRRTHFPISSISQNPNQFTRQNPQPQPQPPRTQFPGGFRRPEIKVPNIVLQLDPEDVLASDDVLGLVDKAVSKWVGILVLDGREANGGLLYEAACKLKSVVGDRAYLLISERVDIAAAANASGILLSDQGLPTIVARSTMMASKSDSVVLPLVARNVQDADAAVKASSSEGADFLIYSVDGEENVPAVLNSLFKNVKIPIFVTISSYGRLYTEVPGLLRSGASGLVTSLKDFRMLDDDALSKLFDIVYMVNSKRQDEVESFSKTKFSGVRSGAKDTKTVAGFLKLEDREKQFIETERSVLLKAISVIQRAAPLMEEVSLLIDAVSQIDEPFLLVIEYTLGEFNSGKSTVINALLGRRYLEEGVVPTTNEITFLRYSEMDGEEQHCERHPDGQYICYLPAPILKEMNVVDTPGTNVILQRQQRLTEEFVPRADLLLFVISADRPLTESEVAFLRYTQQWKKKVVFVLNKSDIYRNAHELEEGMSFIKENTQKLLNTEHVTLFPISARTALEAKLSSSAFGEDYAKLSVSDSQWKSNNFYELENFLYSFLDGSTSTGMERMKLKLETPIAIAEKLLSGCETLVTQDCRYAKQDLASINDIVGSVKNYAVKMENESIAWRRRILSVIDTTKSRVVELIEATLLISNLDLVAFYVFKGGKSATIPATSRFQNDIIGPALLDVQKLLGEYVIWLQSDNVQEGRMYSNTFGKRLPSFVYPQSQVDLEIFESLEKVNKHSLKVIEDFSANAASKLFEQEIREAFLGTFGGLGAAGLSASLLTTVLPTTLEDLLALGLCSAGGFIAISKFPARRQEMIEKVKRTADGLAREVEQSMQNDLSEAIENMERFVKNVSQPYQDTAQQRLDKLLELQDEISNVDKQLQTLRIEIQNLHVS</sequence>
<dbReference type="PANTHER" id="PTHR43681:SF1">
    <property type="entry name" value="SARCALUMENIN"/>
    <property type="match status" value="1"/>
</dbReference>
<dbReference type="AlphaFoldDB" id="A0A2P6PW01"/>
<reference evidence="3 4" key="1">
    <citation type="journal article" date="2018" name="Nat. Genet.">
        <title>The Rosa genome provides new insights in the design of modern roses.</title>
        <authorList>
            <person name="Bendahmane M."/>
        </authorList>
    </citation>
    <scope>NUCLEOTIDE SEQUENCE [LARGE SCALE GENOMIC DNA]</scope>
    <source>
        <strain evidence="4">cv. Old Blush</strain>
    </source>
</reference>
<dbReference type="GO" id="GO:0016787">
    <property type="term" value="F:hydrolase activity"/>
    <property type="evidence" value="ECO:0007669"/>
    <property type="project" value="UniProtKB-KW"/>
</dbReference>
<dbReference type="InterPro" id="IPR051943">
    <property type="entry name" value="TRAFAC_Dynamin-like_GTPase"/>
</dbReference>
<dbReference type="GO" id="GO:0031969">
    <property type="term" value="C:chloroplast membrane"/>
    <property type="evidence" value="ECO:0007669"/>
    <property type="project" value="TreeGrafter"/>
</dbReference>
<accession>A0A2P6PW01</accession>
<evidence type="ECO:0000256" key="1">
    <source>
        <dbReference type="SAM" id="MobiDB-lite"/>
    </source>
</evidence>
<protein>
    <submittedName>
        <fullName evidence="3">Putative aldolase-type TIM barrel, P-loop containing nucleoside triphosphate hydrolase</fullName>
    </submittedName>
</protein>
<dbReference type="InterPro" id="IPR005225">
    <property type="entry name" value="Small_GTP-bd"/>
</dbReference>
<dbReference type="NCBIfam" id="TIGR00231">
    <property type="entry name" value="small_GTP"/>
    <property type="match status" value="1"/>
</dbReference>
<dbReference type="SUPFAM" id="SSF52540">
    <property type="entry name" value="P-loop containing nucleoside triphosphate hydrolases"/>
    <property type="match status" value="1"/>
</dbReference>
<dbReference type="PANTHER" id="PTHR43681">
    <property type="entry name" value="TRANSMEMBRANE GTPASE FZO"/>
    <property type="match status" value="1"/>
</dbReference>
<dbReference type="InterPro" id="IPR036206">
    <property type="entry name" value="ThiamineP_synth_sf"/>
</dbReference>
<dbReference type="InterPro" id="IPR013785">
    <property type="entry name" value="Aldolase_TIM"/>
</dbReference>
<comment type="caution">
    <text evidence="3">The sequence shown here is derived from an EMBL/GenBank/DDBJ whole genome shotgun (WGS) entry which is preliminary data.</text>
</comment>
<evidence type="ECO:0000313" key="4">
    <source>
        <dbReference type="Proteomes" id="UP000238479"/>
    </source>
</evidence>
<feature type="domain" description="G" evidence="2">
    <location>
        <begin position="372"/>
        <end position="501"/>
    </location>
</feature>
<dbReference type="Proteomes" id="UP000238479">
    <property type="component" value="Chromosome 6"/>
</dbReference>
<feature type="compositionally biased region" description="Low complexity" evidence="1">
    <location>
        <begin position="46"/>
        <end position="56"/>
    </location>
</feature>
<dbReference type="CDD" id="cd09912">
    <property type="entry name" value="DLP_2"/>
    <property type="match status" value="1"/>
</dbReference>
<dbReference type="FunFam" id="3.20.20.70:FF:000243">
    <property type="entry name" value="Probable transmembrane GTPase FZO-like, chloroplastic"/>
    <property type="match status" value="1"/>
</dbReference>
<evidence type="ECO:0000259" key="2">
    <source>
        <dbReference type="Pfam" id="PF01926"/>
    </source>
</evidence>
<dbReference type="SUPFAM" id="SSF51391">
    <property type="entry name" value="Thiamin phosphate synthase"/>
    <property type="match status" value="1"/>
</dbReference>
<dbReference type="STRING" id="74649.A0A2P6PW01"/>
<gene>
    <name evidence="3" type="ORF">RchiOBHm_Chr6g0291071</name>
</gene>
<dbReference type="Gene3D" id="3.40.50.300">
    <property type="entry name" value="P-loop containing nucleotide triphosphate hydrolases"/>
    <property type="match status" value="1"/>
</dbReference>
<evidence type="ECO:0000313" key="3">
    <source>
        <dbReference type="EMBL" id="PRQ26117.1"/>
    </source>
</evidence>
<organism evidence="3 4">
    <name type="scientific">Rosa chinensis</name>
    <name type="common">China rose</name>
    <dbReference type="NCBI Taxonomy" id="74649"/>
    <lineage>
        <taxon>Eukaryota</taxon>
        <taxon>Viridiplantae</taxon>
        <taxon>Streptophyta</taxon>
        <taxon>Embryophyta</taxon>
        <taxon>Tracheophyta</taxon>
        <taxon>Spermatophyta</taxon>
        <taxon>Magnoliopsida</taxon>
        <taxon>eudicotyledons</taxon>
        <taxon>Gunneridae</taxon>
        <taxon>Pentapetalae</taxon>
        <taxon>rosids</taxon>
        <taxon>fabids</taxon>
        <taxon>Rosales</taxon>
        <taxon>Rosaceae</taxon>
        <taxon>Rosoideae</taxon>
        <taxon>Rosoideae incertae sedis</taxon>
        <taxon>Rosa</taxon>
    </lineage>
</organism>
<dbReference type="Pfam" id="PF01926">
    <property type="entry name" value="MMR_HSR1"/>
    <property type="match status" value="1"/>
</dbReference>
<keyword evidence="4" id="KW-1185">Reference proteome</keyword>
<dbReference type="FunFam" id="3.40.50.300:FF:001052">
    <property type="entry name" value="Probable transmembrane GTPase FZO-like, chloroplastic"/>
    <property type="match status" value="1"/>
</dbReference>
<name>A0A2P6PW01_ROSCH</name>
<feature type="compositionally biased region" description="Basic residues" evidence="1">
    <location>
        <begin position="27"/>
        <end position="38"/>
    </location>
</feature>